<dbReference type="EMBL" id="GEDG01025564">
    <property type="protein sequence ID" value="JAP15159.1"/>
    <property type="molecule type" value="Transcribed_RNA"/>
</dbReference>
<protein>
    <submittedName>
        <fullName evidence="1">Putative ovule protein</fullName>
    </submittedName>
</protein>
<organism evidence="1">
    <name type="scientific">Solanum chacoense</name>
    <name type="common">Chaco potato</name>
    <dbReference type="NCBI Taxonomy" id="4108"/>
    <lineage>
        <taxon>Eukaryota</taxon>
        <taxon>Viridiplantae</taxon>
        <taxon>Streptophyta</taxon>
        <taxon>Embryophyta</taxon>
        <taxon>Tracheophyta</taxon>
        <taxon>Spermatophyta</taxon>
        <taxon>Magnoliopsida</taxon>
        <taxon>eudicotyledons</taxon>
        <taxon>Gunneridae</taxon>
        <taxon>Pentapetalae</taxon>
        <taxon>asterids</taxon>
        <taxon>lamiids</taxon>
        <taxon>Solanales</taxon>
        <taxon>Solanaceae</taxon>
        <taxon>Solanoideae</taxon>
        <taxon>Solaneae</taxon>
        <taxon>Solanum</taxon>
    </lineage>
</organism>
<reference evidence="1" key="1">
    <citation type="submission" date="2015-12" db="EMBL/GenBank/DDBJ databases">
        <title>Gene expression during late stages of embryo sac development: a critical building block for successful pollen-pistil interactions.</title>
        <authorList>
            <person name="Liu Y."/>
            <person name="Joly V."/>
            <person name="Sabar M."/>
            <person name="Matton D.P."/>
        </authorList>
    </citation>
    <scope>NUCLEOTIDE SEQUENCE</scope>
</reference>
<sequence length="75" mass="8384">MEFGEYRLCSNLVEIILKPINITPFLLVTPNPDRTLQGSIRGSAPNMIFLHTQGLNSRPLVKGEALPSVHHNSCW</sequence>
<accession>A0A0V0H548</accession>
<name>A0A0V0H548_SOLCH</name>
<proteinExistence type="predicted"/>
<dbReference type="AlphaFoldDB" id="A0A0V0H548"/>
<evidence type="ECO:0000313" key="1">
    <source>
        <dbReference type="EMBL" id="JAP15159.1"/>
    </source>
</evidence>